<dbReference type="GO" id="GO:0007169">
    <property type="term" value="P:cell surface receptor protein tyrosine kinase signaling pathway"/>
    <property type="evidence" value="ECO:0007669"/>
    <property type="project" value="TreeGrafter"/>
</dbReference>
<dbReference type="GO" id="GO:0005524">
    <property type="term" value="F:ATP binding"/>
    <property type="evidence" value="ECO:0007669"/>
    <property type="project" value="UniProtKB-KW"/>
</dbReference>
<name>A0AAD7R8V2_9TELE</name>
<sequence>MDSQTPPCNDTSEISCGAGSGPYAVIIIPVLLAVSTVVVAALVVRSVCCKRPEEERTSVSTSNRDGKAGGVSAQQSVLVSTVSGPLAAIEAPGPSQVPEDCVLEELEVLHTGRYGPVCKARLTRGGATSTVVVKALRESSSQPEVKEFVAWARFHADVSQHENLVRMLFCRTQHQPMCLVLEAVSPGNLLHFLWALRNGDSGIWRQSQPFSERSVCSVAEQVAAGLEYLSSAHGLFHGDVAARSVLIGSGLSVRLSGLGMAFQAWHTGKVAKRRAAEVPLKWQAPERGMGLPITEHSDVWSFGVLLYELITLGAPPYQGLEPQDVFTQIQNSYRMEKPEGCGTPLYDLMKHCWMWNCKDRPAFSAIIKLLKSYVGLAETKMLSSQESMDIFEYSRRAGVFP</sequence>
<keyword evidence="3" id="KW-0472">Membrane</keyword>
<dbReference type="GO" id="GO:0043235">
    <property type="term" value="C:receptor complex"/>
    <property type="evidence" value="ECO:0007669"/>
    <property type="project" value="TreeGrafter"/>
</dbReference>
<accession>A0AAD7R8V2</accession>
<keyword evidence="3" id="KW-1133">Transmembrane helix</keyword>
<dbReference type="Proteomes" id="UP001221898">
    <property type="component" value="Unassembled WGS sequence"/>
</dbReference>
<evidence type="ECO:0000259" key="4">
    <source>
        <dbReference type="PROSITE" id="PS50011"/>
    </source>
</evidence>
<dbReference type="Gene3D" id="1.10.510.10">
    <property type="entry name" value="Transferase(Phosphotransferase) domain 1"/>
    <property type="match status" value="1"/>
</dbReference>
<dbReference type="InterPro" id="IPR000719">
    <property type="entry name" value="Prot_kinase_dom"/>
</dbReference>
<reference evidence="5" key="1">
    <citation type="journal article" date="2023" name="Science">
        <title>Genome structures resolve the early diversification of teleost fishes.</title>
        <authorList>
            <person name="Parey E."/>
            <person name="Louis A."/>
            <person name="Montfort J."/>
            <person name="Bouchez O."/>
            <person name="Roques C."/>
            <person name="Iampietro C."/>
            <person name="Lluch J."/>
            <person name="Castinel A."/>
            <person name="Donnadieu C."/>
            <person name="Desvignes T."/>
            <person name="Floi Bucao C."/>
            <person name="Jouanno E."/>
            <person name="Wen M."/>
            <person name="Mejri S."/>
            <person name="Dirks R."/>
            <person name="Jansen H."/>
            <person name="Henkel C."/>
            <person name="Chen W.J."/>
            <person name="Zahm M."/>
            <person name="Cabau C."/>
            <person name="Klopp C."/>
            <person name="Thompson A.W."/>
            <person name="Robinson-Rechavi M."/>
            <person name="Braasch I."/>
            <person name="Lecointre G."/>
            <person name="Bobe J."/>
            <person name="Postlethwait J.H."/>
            <person name="Berthelot C."/>
            <person name="Roest Crollius H."/>
            <person name="Guiguen Y."/>
        </authorList>
    </citation>
    <scope>NUCLEOTIDE SEQUENCE</scope>
    <source>
        <strain evidence="5">NC1722</strain>
    </source>
</reference>
<dbReference type="FunFam" id="1.10.510.10:FF:001346">
    <property type="entry name" value="Uncharacterized protein"/>
    <property type="match status" value="1"/>
</dbReference>
<gene>
    <name evidence="5" type="ORF">AAFF_G00294800</name>
</gene>
<protein>
    <recommendedName>
        <fullName evidence="4">Protein kinase domain-containing protein</fullName>
    </recommendedName>
</protein>
<evidence type="ECO:0000256" key="2">
    <source>
        <dbReference type="ARBA" id="ARBA00022840"/>
    </source>
</evidence>
<dbReference type="GO" id="GO:0005886">
    <property type="term" value="C:plasma membrane"/>
    <property type="evidence" value="ECO:0007669"/>
    <property type="project" value="TreeGrafter"/>
</dbReference>
<dbReference type="AlphaFoldDB" id="A0AAD7R8V2"/>
<keyword evidence="3" id="KW-0812">Transmembrane</keyword>
<evidence type="ECO:0000256" key="1">
    <source>
        <dbReference type="ARBA" id="ARBA00022741"/>
    </source>
</evidence>
<proteinExistence type="predicted"/>
<dbReference type="PROSITE" id="PS50011">
    <property type="entry name" value="PROTEIN_KINASE_DOM"/>
    <property type="match status" value="1"/>
</dbReference>
<dbReference type="Pfam" id="PF07714">
    <property type="entry name" value="PK_Tyr_Ser-Thr"/>
    <property type="match status" value="1"/>
</dbReference>
<evidence type="ECO:0000313" key="5">
    <source>
        <dbReference type="EMBL" id="KAJ8372066.1"/>
    </source>
</evidence>
<feature type="domain" description="Protein kinase" evidence="4">
    <location>
        <begin position="103"/>
        <end position="374"/>
    </location>
</feature>
<dbReference type="EMBL" id="JAINUG010000417">
    <property type="protein sequence ID" value="KAJ8372066.1"/>
    <property type="molecule type" value="Genomic_DNA"/>
</dbReference>
<keyword evidence="2" id="KW-0067">ATP-binding</keyword>
<dbReference type="InterPro" id="IPR001245">
    <property type="entry name" value="Ser-Thr/Tyr_kinase_cat_dom"/>
</dbReference>
<dbReference type="GO" id="GO:0004714">
    <property type="term" value="F:transmembrane receptor protein tyrosine kinase activity"/>
    <property type="evidence" value="ECO:0007669"/>
    <property type="project" value="TreeGrafter"/>
</dbReference>
<dbReference type="PANTHER" id="PTHR24416:SF631">
    <property type="entry name" value="SERINE_THREONINE_TYROSINE KINASE 1"/>
    <property type="match status" value="1"/>
</dbReference>
<evidence type="ECO:0000256" key="3">
    <source>
        <dbReference type="SAM" id="Phobius"/>
    </source>
</evidence>
<dbReference type="PRINTS" id="PR00109">
    <property type="entry name" value="TYRKINASE"/>
</dbReference>
<keyword evidence="6" id="KW-1185">Reference proteome</keyword>
<dbReference type="CDD" id="cd00192">
    <property type="entry name" value="PTKc"/>
    <property type="match status" value="1"/>
</dbReference>
<keyword evidence="1" id="KW-0547">Nucleotide-binding</keyword>
<dbReference type="InterPro" id="IPR050122">
    <property type="entry name" value="RTK"/>
</dbReference>
<dbReference type="Gene3D" id="3.30.200.20">
    <property type="entry name" value="Phosphorylase Kinase, domain 1"/>
    <property type="match status" value="1"/>
</dbReference>
<organism evidence="5 6">
    <name type="scientific">Aldrovandia affinis</name>
    <dbReference type="NCBI Taxonomy" id="143900"/>
    <lineage>
        <taxon>Eukaryota</taxon>
        <taxon>Metazoa</taxon>
        <taxon>Chordata</taxon>
        <taxon>Craniata</taxon>
        <taxon>Vertebrata</taxon>
        <taxon>Euteleostomi</taxon>
        <taxon>Actinopterygii</taxon>
        <taxon>Neopterygii</taxon>
        <taxon>Teleostei</taxon>
        <taxon>Notacanthiformes</taxon>
        <taxon>Halosauridae</taxon>
        <taxon>Aldrovandia</taxon>
    </lineage>
</organism>
<dbReference type="InterPro" id="IPR011009">
    <property type="entry name" value="Kinase-like_dom_sf"/>
</dbReference>
<comment type="caution">
    <text evidence="5">The sequence shown here is derived from an EMBL/GenBank/DDBJ whole genome shotgun (WGS) entry which is preliminary data.</text>
</comment>
<dbReference type="PANTHER" id="PTHR24416">
    <property type="entry name" value="TYROSINE-PROTEIN KINASE RECEPTOR"/>
    <property type="match status" value="1"/>
</dbReference>
<dbReference type="SUPFAM" id="SSF56112">
    <property type="entry name" value="Protein kinase-like (PK-like)"/>
    <property type="match status" value="1"/>
</dbReference>
<evidence type="ECO:0000313" key="6">
    <source>
        <dbReference type="Proteomes" id="UP001221898"/>
    </source>
</evidence>
<feature type="transmembrane region" description="Helical" evidence="3">
    <location>
        <begin position="23"/>
        <end position="44"/>
    </location>
</feature>